<evidence type="ECO:0000256" key="7">
    <source>
        <dbReference type="ARBA" id="ARBA00023277"/>
    </source>
</evidence>
<feature type="chain" id="PRO_5034850130" description="chitinase" evidence="13">
    <location>
        <begin position="21"/>
        <end position="1786"/>
    </location>
</feature>
<comment type="similarity">
    <text evidence="2">Belongs to the glycosyl hydrolase 18 family. Chitinase class V subfamily.</text>
</comment>
<evidence type="ECO:0000256" key="6">
    <source>
        <dbReference type="ARBA" id="ARBA00023024"/>
    </source>
</evidence>
<keyword evidence="10" id="KW-1015">Disulfide bond</keyword>
<evidence type="ECO:0000256" key="10">
    <source>
        <dbReference type="PROSITE-ProRule" id="PRU00261"/>
    </source>
</evidence>
<dbReference type="CDD" id="cd00035">
    <property type="entry name" value="ChtBD1"/>
    <property type="match status" value="1"/>
</dbReference>
<dbReference type="EMBL" id="MDYX01000048">
    <property type="protein sequence ID" value="KAF9631012.1"/>
    <property type="molecule type" value="Genomic_DNA"/>
</dbReference>
<dbReference type="InterPro" id="IPR017853">
    <property type="entry name" value="GH"/>
</dbReference>
<reference evidence="16" key="2">
    <citation type="journal article" date="2018" name="DNA Res.">
        <title>Comparative genome and transcriptome analyses reveal adaptations to opportunistic infections in woody plant degrading pathogens of Botryosphaeriaceae.</title>
        <authorList>
            <person name="Yan J.Y."/>
            <person name="Zhao W.S."/>
            <person name="Chen Z."/>
            <person name="Xing Q.K."/>
            <person name="Zhang W."/>
            <person name="Chethana K.W.T."/>
            <person name="Xue M.F."/>
            <person name="Xu J.P."/>
            <person name="Phillips A.J.L."/>
            <person name="Wang Y."/>
            <person name="Liu J.H."/>
            <person name="Liu M."/>
            <person name="Zhou Y."/>
            <person name="Jayawardena R.S."/>
            <person name="Manawasinghe I.S."/>
            <person name="Huang J.B."/>
            <person name="Qiao G.H."/>
            <person name="Fu C.Y."/>
            <person name="Guo F.F."/>
            <person name="Dissanayake A.J."/>
            <person name="Peng Y.L."/>
            <person name="Hyde K.D."/>
            <person name="Li X.H."/>
        </authorList>
    </citation>
    <scope>NUCLEOTIDE SEQUENCE</scope>
    <source>
        <strain evidence="16">CSS-01s</strain>
    </source>
</reference>
<dbReference type="InterPro" id="IPR001002">
    <property type="entry name" value="Chitin-bd_1"/>
</dbReference>
<dbReference type="InterPro" id="IPR036861">
    <property type="entry name" value="Endochitinase-like_sf"/>
</dbReference>
<feature type="domain" description="Chitin-binding type-1" evidence="14">
    <location>
        <begin position="90"/>
        <end position="133"/>
    </location>
</feature>
<dbReference type="SUPFAM" id="SSF57016">
    <property type="entry name" value="Plant lectins/antimicrobial peptides"/>
    <property type="match status" value="1"/>
</dbReference>
<dbReference type="InterPro" id="IPR011583">
    <property type="entry name" value="Chitinase_II/V-like_cat"/>
</dbReference>
<dbReference type="SMART" id="SM00270">
    <property type="entry name" value="ChtBD1"/>
    <property type="match status" value="2"/>
</dbReference>
<feature type="signal peptide" evidence="13">
    <location>
        <begin position="1"/>
        <end position="20"/>
    </location>
</feature>
<accession>A0A8H7MD08</accession>
<dbReference type="Gene3D" id="3.10.50.10">
    <property type="match status" value="1"/>
</dbReference>
<dbReference type="PROSITE" id="PS00026">
    <property type="entry name" value="CHIT_BIND_I_1"/>
    <property type="match status" value="1"/>
</dbReference>
<dbReference type="SMART" id="SM00636">
    <property type="entry name" value="Glyco_18"/>
    <property type="match status" value="1"/>
</dbReference>
<name>A0A8H7MD08_9PEZI</name>
<evidence type="ECO:0000256" key="12">
    <source>
        <dbReference type="SAM" id="MobiDB-lite"/>
    </source>
</evidence>
<dbReference type="EC" id="3.2.1.14" evidence="3"/>
<dbReference type="InterPro" id="IPR050314">
    <property type="entry name" value="Glycosyl_Hydrlase_18"/>
</dbReference>
<evidence type="ECO:0000256" key="4">
    <source>
        <dbReference type="ARBA" id="ARBA00022669"/>
    </source>
</evidence>
<evidence type="ECO:0000313" key="16">
    <source>
        <dbReference type="EMBL" id="KAF9631012.1"/>
    </source>
</evidence>
<evidence type="ECO:0000256" key="8">
    <source>
        <dbReference type="ARBA" id="ARBA00023295"/>
    </source>
</evidence>
<keyword evidence="5 11" id="KW-0378">Hydrolase</keyword>
<dbReference type="SUPFAM" id="SSF51445">
    <property type="entry name" value="(Trans)glycosidases"/>
    <property type="match status" value="1"/>
</dbReference>
<dbReference type="GO" id="GO:0006032">
    <property type="term" value="P:chitin catabolic process"/>
    <property type="evidence" value="ECO:0007669"/>
    <property type="project" value="UniProtKB-KW"/>
</dbReference>
<reference evidence="16" key="1">
    <citation type="submission" date="2016-08" db="EMBL/GenBank/DDBJ databases">
        <authorList>
            <person name="Yan J."/>
        </authorList>
    </citation>
    <scope>NUCLEOTIDE SEQUENCE</scope>
    <source>
        <strain evidence="16">CSS-01s</strain>
    </source>
</reference>
<dbReference type="InterPro" id="IPR029070">
    <property type="entry name" value="Chitinase_insertion_sf"/>
</dbReference>
<keyword evidence="4 10" id="KW-0147">Chitin-binding</keyword>
<evidence type="ECO:0000256" key="1">
    <source>
        <dbReference type="ARBA" id="ARBA00000822"/>
    </source>
</evidence>
<comment type="caution">
    <text evidence="16">The sequence shown here is derived from an EMBL/GenBank/DDBJ whole genome shotgun (WGS) entry which is preliminary data.</text>
</comment>
<evidence type="ECO:0000256" key="11">
    <source>
        <dbReference type="RuleBase" id="RU000489"/>
    </source>
</evidence>
<evidence type="ECO:0000256" key="13">
    <source>
        <dbReference type="SAM" id="SignalP"/>
    </source>
</evidence>
<protein>
    <recommendedName>
        <fullName evidence="3">chitinase</fullName>
        <ecNumber evidence="3">3.2.1.14</ecNumber>
    </recommendedName>
</protein>
<feature type="region of interest" description="Disordered" evidence="12">
    <location>
        <begin position="1549"/>
        <end position="1577"/>
    </location>
</feature>
<feature type="domain" description="GH18" evidence="15">
    <location>
        <begin position="145"/>
        <end position="508"/>
    </location>
</feature>
<sequence>MARIQRCLLPILLALTQCLAYIHSPETFSDNSSISFPLNHTNSLFRRASEDYTCSADRPCSNKACCGESNVCGYGPTYCGDGCQSHCDAKAECGQYAEVPGTTCPLNVCCSEFGFCGTTADFCGNNCQSNCGSPERPNGGGDVRDRIIGYYESWASSKEPCGAMTPEQIPVDGLTHVNFAFAYIDPHTGDIVPMDNAGDGDEMFSRVTDIKLRKPGIKVWVSIGGWTFNDAGDYQSIFGDIAASTVQSREFAGKLIAFCGKYGFDGVDIDWEYPGADDRGGKKEDKDNFPKMLSIIKSSFGRSPRPLGISITLPTSYWYLRWFDLPELAKSVDWFNLMSYDLHGVWDRGTPIGSYIWPHTNLTEVDEALDLFWRNDISPSIINLGLGFYGRTFKLETPLCSKPGCKFGGPAGRGLCTQEAGILSYREIREIIKEVSIYGGVTYDEEAAVNYFTYGRNQGNSWVSFDDKRSFQAKIDFANKRGLAGLFIWAIDQDDDNLDALRAVTGKDLEMSPALSDVEDRFDISKCYITECGGKCESDETTMVHTNLDESNKGCSGSKHDQRVFCCPALTAPDPKTCNWRGSGPFCRDGHCKEDTEVTMLIDDYGGASGCYFGGRKSWCCPTTVGQEQIKQCKFDVTGKCSDASRPQNLTTVTFGIPAGGGAGGPGVIIKKVEPLCCPEKPEFENCAWHGKDGACDGNRCPVGQVMVASTSASHGGPGDGKNGCSLGRKAVFCCDPPADGSEFLPVALENLFPDADTFDDSWTPIFDEAIGYSPYQKPHHDPVKQDPNEESFAWIVIVGDEEDVQTFDKRDGSHLELYNCPNPDGDDYSVQRLNAVCMNHGESSNCEDITKGGVKGTIVRLPDGCGPDKYVRAVSFKETDNTTSMPQELRKRSTGEPHGKVYEFRYDYNFKNLRRAAGTVHFRADVSNHPGYWDEIVAADNDSPVKKRNQHNWREMDKRWVKENEPDSWRKRFLQLLTRKDVGTLKEYSFKQNLYRTTRVCSDNLAAWLTMDAEGDLTTTMDFGQTIVGTLNNFQFAQAFAFMRQSDFKVHITAGLSAEARARMQTPLTSLDGSSLSTFGSNYNIKGILKINPYLDVRAQIQAEAIVSLQGVVDVTVATPMFHYMFPEELETVPTTPISGWNISTRHSNLNSPGKLSVDVGGAVTISVVPVLGITTEIDYGKRSSITKVEAAFRGDVKFKMSATVGTDCKGFRIGVDAGFAGKLNVSGAAVFPKWLDGSYNLVNKYGTVLDDVCIPYGGGISPGKRGIEMASSTGLELDMDSSSTPHFVSTELQRRAFLADEGAGSVFPDPNGENIYCPRSNGGQGKCRGRHTFVDELENPDDYALRKRGVLVKRDGNKYFCGTDGVPGLNGPKEMKLILPTHMGTTPWLHTWPKVPTFAPKNPDSCDFEFGQIDTPTPDEVTRVEGTNQASLQVEHILETQTFKHFGNHLAEKFSNCDRFRQNPTRKLYDDPRGKVDDNGDPVQISWCEYWAIWWDKMDAKSAEKANTLLGSVLPGAKNWGWSELVLVDFYVNQLKAQAFSPGTAFSDQGNLKDWQKDPPDDSEMPDPISYPDGATEEEKIEIEKEWKKEEKKRPHHWGDILDFVREIIMLYKYMSEPSIQQRLVRSACRYAHRLDWINKTYINQKIRHLQVRGKDYVTMDYNLDLNKPLSDFWWEWLVDTHFQDAENKAKNVITEWTLKVWKENRDPDLFPDRSQLPDGHSFGNNREIIDRAQETYDEVNSMSTWNIGWINSADCDGTYQDPPNVDDWYDTWPAAFQKPIGSD</sequence>
<evidence type="ECO:0000256" key="9">
    <source>
        <dbReference type="ARBA" id="ARBA00023326"/>
    </source>
</evidence>
<dbReference type="Gene3D" id="3.30.60.10">
    <property type="entry name" value="Endochitinase-like"/>
    <property type="match status" value="1"/>
</dbReference>
<feature type="domain" description="Chitin-binding type-1" evidence="14">
    <location>
        <begin position="51"/>
        <end position="89"/>
    </location>
</feature>
<dbReference type="PROSITE" id="PS51910">
    <property type="entry name" value="GH18_2"/>
    <property type="match status" value="1"/>
</dbReference>
<evidence type="ECO:0000256" key="3">
    <source>
        <dbReference type="ARBA" id="ARBA00012729"/>
    </source>
</evidence>
<keyword evidence="8 11" id="KW-0326">Glycosidase</keyword>
<dbReference type="InterPro" id="IPR001579">
    <property type="entry name" value="Glyco_hydro_18_chit_AS"/>
</dbReference>
<dbReference type="Pfam" id="PF00704">
    <property type="entry name" value="Glyco_hydro_18"/>
    <property type="match status" value="1"/>
</dbReference>
<evidence type="ECO:0000259" key="15">
    <source>
        <dbReference type="PROSITE" id="PS51910"/>
    </source>
</evidence>
<dbReference type="Pfam" id="PF00187">
    <property type="entry name" value="Chitin_bind_1"/>
    <property type="match status" value="1"/>
</dbReference>
<evidence type="ECO:0000259" key="14">
    <source>
        <dbReference type="PROSITE" id="PS50941"/>
    </source>
</evidence>
<comment type="caution">
    <text evidence="10">Lacks conserved residue(s) required for the propagation of feature annotation.</text>
</comment>
<feature type="disulfide bond" evidence="10">
    <location>
        <begin position="60"/>
        <end position="72"/>
    </location>
</feature>
<dbReference type="GO" id="GO:0008843">
    <property type="term" value="F:endochitinase activity"/>
    <property type="evidence" value="ECO:0007669"/>
    <property type="project" value="UniProtKB-EC"/>
</dbReference>
<comment type="catalytic activity">
    <reaction evidence="1">
        <text>Random endo-hydrolysis of N-acetyl-beta-D-glucosaminide (1-&gt;4)-beta-linkages in chitin and chitodextrins.</text>
        <dbReference type="EC" id="3.2.1.14"/>
    </reaction>
</comment>
<gene>
    <name evidence="16" type="ORF">BFW01_g1886</name>
</gene>
<evidence type="ECO:0000256" key="5">
    <source>
        <dbReference type="ARBA" id="ARBA00022801"/>
    </source>
</evidence>
<dbReference type="Gene3D" id="3.20.20.80">
    <property type="entry name" value="Glycosidases"/>
    <property type="match status" value="1"/>
</dbReference>
<organism evidence="16 17">
    <name type="scientific">Lasiodiplodia theobromae</name>
    <dbReference type="NCBI Taxonomy" id="45133"/>
    <lineage>
        <taxon>Eukaryota</taxon>
        <taxon>Fungi</taxon>
        <taxon>Dikarya</taxon>
        <taxon>Ascomycota</taxon>
        <taxon>Pezizomycotina</taxon>
        <taxon>Dothideomycetes</taxon>
        <taxon>Dothideomycetes incertae sedis</taxon>
        <taxon>Botryosphaeriales</taxon>
        <taxon>Botryosphaeriaceae</taxon>
        <taxon>Lasiodiplodia</taxon>
    </lineage>
</organism>
<keyword evidence="13" id="KW-0732">Signal</keyword>
<dbReference type="InterPro" id="IPR001223">
    <property type="entry name" value="Glyco_hydro18_cat"/>
</dbReference>
<feature type="disulfide bond" evidence="10">
    <location>
        <begin position="109"/>
        <end position="123"/>
    </location>
</feature>
<feature type="disulfide bond" evidence="10">
    <location>
        <begin position="83"/>
        <end position="87"/>
    </location>
</feature>
<keyword evidence="6" id="KW-0146">Chitin degradation</keyword>
<dbReference type="GO" id="GO:0000272">
    <property type="term" value="P:polysaccharide catabolic process"/>
    <property type="evidence" value="ECO:0007669"/>
    <property type="project" value="UniProtKB-KW"/>
</dbReference>
<feature type="disulfide bond" evidence="10">
    <location>
        <begin position="65"/>
        <end position="79"/>
    </location>
</feature>
<evidence type="ECO:0000313" key="17">
    <source>
        <dbReference type="Proteomes" id="UP000627934"/>
    </source>
</evidence>
<feature type="disulfide bond" evidence="10">
    <location>
        <begin position="127"/>
        <end position="131"/>
    </location>
</feature>
<dbReference type="GO" id="GO:0008061">
    <property type="term" value="F:chitin binding"/>
    <property type="evidence" value="ECO:0007669"/>
    <property type="project" value="UniProtKB-UniRule"/>
</dbReference>
<dbReference type="PROSITE" id="PS50941">
    <property type="entry name" value="CHIT_BIND_I_2"/>
    <property type="match status" value="2"/>
</dbReference>
<dbReference type="PANTHER" id="PTHR11177">
    <property type="entry name" value="CHITINASE"/>
    <property type="match status" value="1"/>
</dbReference>
<dbReference type="PROSITE" id="PS01095">
    <property type="entry name" value="GH18_1"/>
    <property type="match status" value="1"/>
</dbReference>
<dbReference type="SUPFAM" id="SSF54556">
    <property type="entry name" value="Chitinase insertion domain"/>
    <property type="match status" value="1"/>
</dbReference>
<feature type="disulfide bond" evidence="10">
    <location>
        <begin position="104"/>
        <end position="116"/>
    </location>
</feature>
<dbReference type="PANTHER" id="PTHR11177:SF397">
    <property type="entry name" value="CHITINASE"/>
    <property type="match status" value="1"/>
</dbReference>
<keyword evidence="7" id="KW-0119">Carbohydrate metabolism</keyword>
<evidence type="ECO:0000256" key="2">
    <source>
        <dbReference type="ARBA" id="ARBA00008682"/>
    </source>
</evidence>
<dbReference type="InterPro" id="IPR018371">
    <property type="entry name" value="Chitin-binding_1_CS"/>
</dbReference>
<dbReference type="Proteomes" id="UP000627934">
    <property type="component" value="Unassembled WGS sequence"/>
</dbReference>
<keyword evidence="9" id="KW-0624">Polysaccharide degradation</keyword>
<proteinExistence type="inferred from homology"/>